<dbReference type="PRINTS" id="PR00081">
    <property type="entry name" value="GDHRDH"/>
</dbReference>
<dbReference type="PANTHER" id="PTHR43943:SF2">
    <property type="entry name" value="DEHYDROGENASE_REDUCTASE 4"/>
    <property type="match status" value="1"/>
</dbReference>
<sequence>MLCNFATKFLVNACTRSIVRINSAATMTSLPNNMSTVYPDRLKGKVAVVTASTDGIGFAIAKRLALEGASVVVSSRKQTNVDRAVKELKDLKLENVRGTVCHVGKEDDRTNLLKLTKEEFGGIDILVSNAAVNPYFGPVLDTPEEAWDKIFDINVKSTFFLAKETVPYLQERGGGSIVLVASIAGFLPINFLGAYSISKTAILGLTKALSHTISGEGIRVNGIAPGIIETKFSSALTENEDVLQKNLSSVSMGRVGKPEECAGAVAFLCSEDASYITGENIVIAGGQPSRM</sequence>
<protein>
    <submittedName>
        <fullName evidence="3">Dehydrogenase/reductase SDR family member 4</fullName>
    </submittedName>
</protein>
<dbReference type="Pfam" id="PF13561">
    <property type="entry name" value="adh_short_C2"/>
    <property type="match status" value="1"/>
</dbReference>
<evidence type="ECO:0000313" key="4">
    <source>
        <dbReference type="Proteomes" id="UP001152320"/>
    </source>
</evidence>
<evidence type="ECO:0000256" key="2">
    <source>
        <dbReference type="ARBA" id="ARBA00023002"/>
    </source>
</evidence>
<dbReference type="GO" id="GO:0004090">
    <property type="term" value="F:carbonyl reductase (NADPH) activity"/>
    <property type="evidence" value="ECO:0007669"/>
    <property type="project" value="TreeGrafter"/>
</dbReference>
<keyword evidence="2" id="KW-0560">Oxidoreductase</keyword>
<organism evidence="3 4">
    <name type="scientific">Holothuria leucospilota</name>
    <name type="common">Black long sea cucumber</name>
    <name type="synonym">Mertensiothuria leucospilota</name>
    <dbReference type="NCBI Taxonomy" id="206669"/>
    <lineage>
        <taxon>Eukaryota</taxon>
        <taxon>Metazoa</taxon>
        <taxon>Echinodermata</taxon>
        <taxon>Eleutherozoa</taxon>
        <taxon>Echinozoa</taxon>
        <taxon>Holothuroidea</taxon>
        <taxon>Aspidochirotacea</taxon>
        <taxon>Aspidochirotida</taxon>
        <taxon>Holothuriidae</taxon>
        <taxon>Holothuria</taxon>
    </lineage>
</organism>
<dbReference type="Proteomes" id="UP001152320">
    <property type="component" value="Chromosome 5"/>
</dbReference>
<accession>A0A9Q1CCC7</accession>
<comment type="similarity">
    <text evidence="1">Belongs to the short-chain dehydrogenases/reductases (SDR) family.</text>
</comment>
<dbReference type="InterPro" id="IPR020904">
    <property type="entry name" value="Sc_DH/Rdtase_CS"/>
</dbReference>
<keyword evidence="4" id="KW-1185">Reference proteome</keyword>
<dbReference type="Gene3D" id="3.40.50.720">
    <property type="entry name" value="NAD(P)-binding Rossmann-like Domain"/>
    <property type="match status" value="1"/>
</dbReference>
<dbReference type="PROSITE" id="PS00061">
    <property type="entry name" value="ADH_SHORT"/>
    <property type="match status" value="1"/>
</dbReference>
<dbReference type="PRINTS" id="PR00080">
    <property type="entry name" value="SDRFAMILY"/>
</dbReference>
<dbReference type="EMBL" id="JAIZAY010000005">
    <property type="protein sequence ID" value="KAJ8042306.1"/>
    <property type="molecule type" value="Genomic_DNA"/>
</dbReference>
<evidence type="ECO:0000313" key="3">
    <source>
        <dbReference type="EMBL" id="KAJ8042306.1"/>
    </source>
</evidence>
<dbReference type="NCBIfam" id="NF005559">
    <property type="entry name" value="PRK07231.1"/>
    <property type="match status" value="1"/>
</dbReference>
<evidence type="ECO:0000256" key="1">
    <source>
        <dbReference type="ARBA" id="ARBA00006484"/>
    </source>
</evidence>
<dbReference type="InterPro" id="IPR036291">
    <property type="entry name" value="NAD(P)-bd_dom_sf"/>
</dbReference>
<dbReference type="InterPro" id="IPR002347">
    <property type="entry name" value="SDR_fam"/>
</dbReference>
<dbReference type="SUPFAM" id="SSF51735">
    <property type="entry name" value="NAD(P)-binding Rossmann-fold domains"/>
    <property type="match status" value="1"/>
</dbReference>
<dbReference type="PANTHER" id="PTHR43943">
    <property type="entry name" value="DEHYDROGENASE/REDUCTASE (SDR FAMILY) MEMBER 4"/>
    <property type="match status" value="1"/>
</dbReference>
<reference evidence="3" key="1">
    <citation type="submission" date="2021-10" db="EMBL/GenBank/DDBJ databases">
        <title>Tropical sea cucumber genome reveals ecological adaptation and Cuvierian tubules defense mechanism.</title>
        <authorList>
            <person name="Chen T."/>
        </authorList>
    </citation>
    <scope>NUCLEOTIDE SEQUENCE</scope>
    <source>
        <strain evidence="3">Nanhai2018</strain>
        <tissue evidence="3">Muscle</tissue>
    </source>
</reference>
<name>A0A9Q1CCC7_HOLLE</name>
<proteinExistence type="inferred from homology"/>
<gene>
    <name evidence="3" type="ORF">HOLleu_13328</name>
</gene>
<dbReference type="OrthoDB" id="1669814at2759"/>
<dbReference type="FunFam" id="3.40.50.720:FF:000084">
    <property type="entry name" value="Short-chain dehydrogenase reductase"/>
    <property type="match status" value="1"/>
</dbReference>
<dbReference type="AlphaFoldDB" id="A0A9Q1CCC7"/>
<comment type="caution">
    <text evidence="3">The sequence shown here is derived from an EMBL/GenBank/DDBJ whole genome shotgun (WGS) entry which is preliminary data.</text>
</comment>